<evidence type="ECO:0000313" key="9">
    <source>
        <dbReference type="Proteomes" id="UP000292564"/>
    </source>
</evidence>
<dbReference type="SUPFAM" id="SSF64518">
    <property type="entry name" value="Phase 1 flagellin"/>
    <property type="match status" value="1"/>
</dbReference>
<evidence type="ECO:0000256" key="4">
    <source>
        <dbReference type="SAM" id="Coils"/>
    </source>
</evidence>
<keyword evidence="8" id="KW-0969">Cilium</keyword>
<sequence>MPQIRVTEGSITTRVMANLQRNVARSGKLQEQLSSGKLISRPSDSPSGTLSSMQLRGEARVNEQYSRNADDGLGWLGTVDNILTTSLTQLNRVRELGIQSQNGAASQESREALAVEVENIRDGLIGVANTTYLGRPVFGGTTTLPAAYDSTGVYLGDTGDVMRTIGNGSQVRVGEVGPNVFGTGPDQLFTVLSDIATSLRANNTPALQASMDKLNASGDLIKSTLADVGARYNRVSQAKDTAQRRVDALKNQVSDIEDVDLPKTIMEMQLQQTAYQSALAATAKVIQPSLLDYLR</sequence>
<dbReference type="InterPro" id="IPR001029">
    <property type="entry name" value="Flagellin_N"/>
</dbReference>
<accession>A0A4Q7ZJM0</accession>
<evidence type="ECO:0000259" key="6">
    <source>
        <dbReference type="Pfam" id="PF00669"/>
    </source>
</evidence>
<evidence type="ECO:0000256" key="1">
    <source>
        <dbReference type="ARBA" id="ARBA00004365"/>
    </source>
</evidence>
<feature type="domain" description="Flagellin C-terminal" evidence="7">
    <location>
        <begin position="221"/>
        <end position="294"/>
    </location>
</feature>
<keyword evidence="4" id="KW-0175">Coiled coil</keyword>
<keyword evidence="9" id="KW-1185">Reference proteome</keyword>
<proteinExistence type="inferred from homology"/>
<evidence type="ECO:0000259" key="7">
    <source>
        <dbReference type="Pfam" id="PF00700"/>
    </source>
</evidence>
<feature type="domain" description="Flagellin N-terminal" evidence="6">
    <location>
        <begin position="14"/>
        <end position="141"/>
    </location>
</feature>
<protein>
    <submittedName>
        <fullName evidence="8">Flagellar hook-associated protein 3 FlgL</fullName>
    </submittedName>
</protein>
<dbReference type="PANTHER" id="PTHR42792">
    <property type="entry name" value="FLAGELLIN"/>
    <property type="match status" value="1"/>
</dbReference>
<dbReference type="Pfam" id="PF00700">
    <property type="entry name" value="Flagellin_C"/>
    <property type="match status" value="1"/>
</dbReference>
<keyword evidence="8" id="KW-0966">Cell projection</keyword>
<organism evidence="8 9">
    <name type="scientific">Krasilnikovia cinnamomea</name>
    <dbReference type="NCBI Taxonomy" id="349313"/>
    <lineage>
        <taxon>Bacteria</taxon>
        <taxon>Bacillati</taxon>
        <taxon>Actinomycetota</taxon>
        <taxon>Actinomycetes</taxon>
        <taxon>Micromonosporales</taxon>
        <taxon>Micromonosporaceae</taxon>
        <taxon>Krasilnikovia</taxon>
    </lineage>
</organism>
<feature type="region of interest" description="Disordered" evidence="5">
    <location>
        <begin position="26"/>
        <end position="56"/>
    </location>
</feature>
<dbReference type="Proteomes" id="UP000292564">
    <property type="component" value="Unassembled WGS sequence"/>
</dbReference>
<dbReference type="GO" id="GO:0005198">
    <property type="term" value="F:structural molecule activity"/>
    <property type="evidence" value="ECO:0007669"/>
    <property type="project" value="InterPro"/>
</dbReference>
<dbReference type="InterPro" id="IPR013384">
    <property type="entry name" value="Flagell_FlgL"/>
</dbReference>
<evidence type="ECO:0000256" key="3">
    <source>
        <dbReference type="ARBA" id="ARBA00023143"/>
    </source>
</evidence>
<dbReference type="RefSeq" id="WP_130509373.1">
    <property type="nucleotide sequence ID" value="NZ_SHKY01000001.1"/>
</dbReference>
<name>A0A4Q7ZJM0_9ACTN</name>
<evidence type="ECO:0000256" key="5">
    <source>
        <dbReference type="SAM" id="MobiDB-lite"/>
    </source>
</evidence>
<dbReference type="Pfam" id="PF00669">
    <property type="entry name" value="Flagellin_N"/>
    <property type="match status" value="1"/>
</dbReference>
<feature type="coiled-coil region" evidence="4">
    <location>
        <begin position="232"/>
        <end position="259"/>
    </location>
</feature>
<dbReference type="InterPro" id="IPR001492">
    <property type="entry name" value="Flagellin"/>
</dbReference>
<evidence type="ECO:0000313" key="8">
    <source>
        <dbReference type="EMBL" id="RZU50445.1"/>
    </source>
</evidence>
<dbReference type="NCBIfam" id="TIGR02550">
    <property type="entry name" value="flagell_flgL"/>
    <property type="match status" value="1"/>
</dbReference>
<dbReference type="PANTHER" id="PTHR42792:SF1">
    <property type="entry name" value="FLAGELLAR HOOK-ASSOCIATED PROTEIN 3"/>
    <property type="match status" value="1"/>
</dbReference>
<dbReference type="Gene3D" id="1.20.1330.10">
    <property type="entry name" value="f41 fragment of flagellin, N-terminal domain"/>
    <property type="match status" value="1"/>
</dbReference>
<evidence type="ECO:0000256" key="2">
    <source>
        <dbReference type="ARBA" id="ARBA00005709"/>
    </source>
</evidence>
<dbReference type="InterPro" id="IPR046358">
    <property type="entry name" value="Flagellin_C"/>
</dbReference>
<dbReference type="EMBL" id="SHKY01000001">
    <property type="protein sequence ID" value="RZU50445.1"/>
    <property type="molecule type" value="Genomic_DNA"/>
</dbReference>
<dbReference type="AlphaFoldDB" id="A0A4Q7ZJM0"/>
<gene>
    <name evidence="8" type="ORF">EV385_2217</name>
</gene>
<reference evidence="8 9" key="1">
    <citation type="submission" date="2019-02" db="EMBL/GenBank/DDBJ databases">
        <title>Sequencing the genomes of 1000 actinobacteria strains.</title>
        <authorList>
            <person name="Klenk H.-P."/>
        </authorList>
    </citation>
    <scope>NUCLEOTIDE SEQUENCE [LARGE SCALE GENOMIC DNA]</scope>
    <source>
        <strain evidence="8 9">DSM 45162</strain>
    </source>
</reference>
<comment type="similarity">
    <text evidence="2">Belongs to the bacterial flagellin family.</text>
</comment>
<keyword evidence="8" id="KW-0282">Flagellum</keyword>
<dbReference type="GO" id="GO:0009424">
    <property type="term" value="C:bacterial-type flagellum hook"/>
    <property type="evidence" value="ECO:0007669"/>
    <property type="project" value="InterPro"/>
</dbReference>
<feature type="compositionally biased region" description="Polar residues" evidence="5">
    <location>
        <begin position="26"/>
        <end position="54"/>
    </location>
</feature>
<keyword evidence="3" id="KW-0975">Bacterial flagellum</keyword>
<comment type="subcellular location">
    <subcellularLocation>
        <location evidence="1">Bacterial flagellum</location>
    </subcellularLocation>
</comment>
<comment type="caution">
    <text evidence="8">The sequence shown here is derived from an EMBL/GenBank/DDBJ whole genome shotgun (WGS) entry which is preliminary data.</text>
</comment>
<dbReference type="GO" id="GO:0071973">
    <property type="term" value="P:bacterial-type flagellum-dependent cell motility"/>
    <property type="evidence" value="ECO:0007669"/>
    <property type="project" value="InterPro"/>
</dbReference>
<dbReference type="OrthoDB" id="9758307at2"/>